<protein>
    <submittedName>
        <fullName evidence="1">Uncharacterized protein</fullName>
    </submittedName>
</protein>
<reference evidence="1 2" key="1">
    <citation type="submission" date="2018-10" db="EMBL/GenBank/DDBJ databases">
        <title>Phylogenomics of Brevibacillus.</title>
        <authorList>
            <person name="Dunlap C."/>
        </authorList>
    </citation>
    <scope>NUCLEOTIDE SEQUENCE [LARGE SCALE GENOMIC DNA]</scope>
    <source>
        <strain evidence="1 2">JCM 15085</strain>
    </source>
</reference>
<name>A0A3M8DFD3_9BACL</name>
<organism evidence="1 2">
    <name type="scientific">Brevibacillus panacihumi</name>
    <dbReference type="NCBI Taxonomy" id="497735"/>
    <lineage>
        <taxon>Bacteria</taxon>
        <taxon>Bacillati</taxon>
        <taxon>Bacillota</taxon>
        <taxon>Bacilli</taxon>
        <taxon>Bacillales</taxon>
        <taxon>Paenibacillaceae</taxon>
        <taxon>Brevibacillus</taxon>
    </lineage>
</organism>
<dbReference type="Proteomes" id="UP000281915">
    <property type="component" value="Unassembled WGS sequence"/>
</dbReference>
<dbReference type="Gene3D" id="2.60.20.10">
    <property type="entry name" value="Crystallins"/>
    <property type="match status" value="1"/>
</dbReference>
<dbReference type="EMBL" id="RHHT01000002">
    <property type="protein sequence ID" value="RNB86045.1"/>
    <property type="molecule type" value="Genomic_DNA"/>
</dbReference>
<dbReference type="InterPro" id="IPR011024">
    <property type="entry name" value="G_crystallin-like"/>
</dbReference>
<comment type="caution">
    <text evidence="1">The sequence shown here is derived from an EMBL/GenBank/DDBJ whole genome shotgun (WGS) entry which is preliminary data.</text>
</comment>
<gene>
    <name evidence="1" type="ORF">EDM58_00360</name>
</gene>
<proteinExistence type="predicted"/>
<dbReference type="AlphaFoldDB" id="A0A3M8DFD3"/>
<evidence type="ECO:0000313" key="1">
    <source>
        <dbReference type="EMBL" id="RNB86045.1"/>
    </source>
</evidence>
<evidence type="ECO:0000313" key="2">
    <source>
        <dbReference type="Proteomes" id="UP000281915"/>
    </source>
</evidence>
<sequence>MARLTLFDGRNFQDRRLQIRRRGLAIRNMSAIRFDNDLSSFRLRRDNAANVTLVLFSQANYQGAFRVFRGNAAIANLSNFNFNNRTSSLIFILRNLTDAQIRNIQSNARAPRGIAEIRR</sequence>
<dbReference type="SUPFAM" id="SSF49695">
    <property type="entry name" value="gamma-Crystallin-like"/>
    <property type="match status" value="1"/>
</dbReference>
<accession>A0A3M8DFD3</accession>
<dbReference type="RefSeq" id="WP_122911560.1">
    <property type="nucleotide sequence ID" value="NZ_RHHT01000002.1"/>
</dbReference>